<dbReference type="InterPro" id="IPR006555">
    <property type="entry name" value="ATP-dep_Helicase_C"/>
</dbReference>
<keyword evidence="7" id="KW-0067">ATP-binding</keyword>
<protein>
    <submittedName>
        <fullName evidence="15">Bifunctional ATP-dependent DNA helicase/DNA polymerase III subunit epsilon</fullName>
    </submittedName>
</protein>
<evidence type="ECO:0000256" key="3">
    <source>
        <dbReference type="ARBA" id="ARBA00022741"/>
    </source>
</evidence>
<evidence type="ECO:0000256" key="5">
    <source>
        <dbReference type="ARBA" id="ARBA00022801"/>
    </source>
</evidence>
<keyword evidence="11" id="KW-0234">DNA repair</keyword>
<keyword evidence="2" id="KW-0479">Metal-binding</keyword>
<keyword evidence="9" id="KW-0411">Iron-sulfur</keyword>
<dbReference type="Pfam" id="PF13307">
    <property type="entry name" value="Helicase_C_2"/>
    <property type="match status" value="1"/>
</dbReference>
<dbReference type="Proteomes" id="UP000190080">
    <property type="component" value="Unassembled WGS sequence"/>
</dbReference>
<evidence type="ECO:0000256" key="10">
    <source>
        <dbReference type="ARBA" id="ARBA00023125"/>
    </source>
</evidence>
<dbReference type="GO" id="GO:0051539">
    <property type="term" value="F:4 iron, 4 sulfur cluster binding"/>
    <property type="evidence" value="ECO:0007669"/>
    <property type="project" value="UniProtKB-KW"/>
</dbReference>
<accession>A0A1V4I633</accession>
<dbReference type="SUPFAM" id="SSF52540">
    <property type="entry name" value="P-loop containing nucleoside triphosphate hydrolases"/>
    <property type="match status" value="1"/>
</dbReference>
<evidence type="ECO:0000256" key="9">
    <source>
        <dbReference type="ARBA" id="ARBA00023014"/>
    </source>
</evidence>
<dbReference type="GO" id="GO:0043139">
    <property type="term" value="F:5'-3' DNA helicase activity"/>
    <property type="evidence" value="ECO:0007669"/>
    <property type="project" value="UniProtKB-EC"/>
</dbReference>
<evidence type="ECO:0000256" key="8">
    <source>
        <dbReference type="ARBA" id="ARBA00023004"/>
    </source>
</evidence>
<gene>
    <name evidence="15" type="ORF">CLORY_44770</name>
</gene>
<dbReference type="InterPro" id="IPR042493">
    <property type="entry name" value="XPD_DNA_FeS"/>
</dbReference>
<evidence type="ECO:0000256" key="13">
    <source>
        <dbReference type="ARBA" id="ARBA00038058"/>
    </source>
</evidence>
<reference evidence="15 16" key="1">
    <citation type="submission" date="2017-03" db="EMBL/GenBank/DDBJ databases">
        <title>Genome sequence of Clostridium oryzae DSM 28571.</title>
        <authorList>
            <person name="Poehlein A."/>
            <person name="Daniel R."/>
        </authorList>
    </citation>
    <scope>NUCLEOTIDE SEQUENCE [LARGE SCALE GENOMIC DNA]</scope>
    <source>
        <strain evidence="15 16">DSM 28571</strain>
    </source>
</reference>
<keyword evidence="4" id="KW-0227">DNA damage</keyword>
<evidence type="ECO:0000256" key="4">
    <source>
        <dbReference type="ARBA" id="ARBA00022763"/>
    </source>
</evidence>
<dbReference type="InterPro" id="IPR006554">
    <property type="entry name" value="Helicase-like_DEXD_c2"/>
</dbReference>
<dbReference type="Gene3D" id="1.10.275.40">
    <property type="match status" value="1"/>
</dbReference>
<dbReference type="AlphaFoldDB" id="A0A1V4I633"/>
<name>A0A1V4I633_9CLOT</name>
<evidence type="ECO:0000313" key="15">
    <source>
        <dbReference type="EMBL" id="OPJ55027.1"/>
    </source>
</evidence>
<keyword evidence="12" id="KW-0413">Isomerase</keyword>
<keyword evidence="3" id="KW-0547">Nucleotide-binding</keyword>
<evidence type="ECO:0000259" key="14">
    <source>
        <dbReference type="PROSITE" id="PS51193"/>
    </source>
</evidence>
<dbReference type="InterPro" id="IPR027417">
    <property type="entry name" value="P-loop_NTPase"/>
</dbReference>
<dbReference type="SMART" id="SM00491">
    <property type="entry name" value="HELICc2"/>
    <property type="match status" value="1"/>
</dbReference>
<evidence type="ECO:0000256" key="2">
    <source>
        <dbReference type="ARBA" id="ARBA00022723"/>
    </source>
</evidence>
<dbReference type="STRING" id="1450648.CLORY_44770"/>
<keyword evidence="16" id="KW-1185">Reference proteome</keyword>
<dbReference type="InterPro" id="IPR045028">
    <property type="entry name" value="DinG/Rad3-like"/>
</dbReference>
<dbReference type="Gene3D" id="3.40.50.300">
    <property type="entry name" value="P-loop containing nucleotide triphosphate hydrolases"/>
    <property type="match status" value="2"/>
</dbReference>
<dbReference type="GO" id="GO:0003677">
    <property type="term" value="F:DNA binding"/>
    <property type="evidence" value="ECO:0007669"/>
    <property type="project" value="UniProtKB-KW"/>
</dbReference>
<keyword evidence="1" id="KW-0004">4Fe-4S</keyword>
<proteinExistence type="inferred from homology"/>
<dbReference type="Pfam" id="PF06733">
    <property type="entry name" value="DEAD_2"/>
    <property type="match status" value="1"/>
</dbReference>
<evidence type="ECO:0000256" key="11">
    <source>
        <dbReference type="ARBA" id="ARBA00023204"/>
    </source>
</evidence>
<dbReference type="Gene3D" id="3.90.320.10">
    <property type="match status" value="1"/>
</dbReference>
<dbReference type="RefSeq" id="WP_242954487.1">
    <property type="nucleotide sequence ID" value="NZ_MZGV01000120.1"/>
</dbReference>
<keyword evidence="10" id="KW-0238">DNA-binding</keyword>
<dbReference type="PROSITE" id="PS51193">
    <property type="entry name" value="HELICASE_ATP_BIND_2"/>
    <property type="match status" value="1"/>
</dbReference>
<organism evidence="15 16">
    <name type="scientific">Clostridium oryzae</name>
    <dbReference type="NCBI Taxonomy" id="1450648"/>
    <lineage>
        <taxon>Bacteria</taxon>
        <taxon>Bacillati</taxon>
        <taxon>Bacillota</taxon>
        <taxon>Clostridia</taxon>
        <taxon>Eubacteriales</taxon>
        <taxon>Clostridiaceae</taxon>
        <taxon>Clostridium</taxon>
    </lineage>
</organism>
<dbReference type="PANTHER" id="PTHR11472:SF34">
    <property type="entry name" value="REGULATOR OF TELOMERE ELONGATION HELICASE 1"/>
    <property type="match status" value="1"/>
</dbReference>
<dbReference type="InterPro" id="IPR014013">
    <property type="entry name" value="Helic_SF1/SF2_ATP-bd_DinG/Rad3"/>
</dbReference>
<dbReference type="InterPro" id="IPR010614">
    <property type="entry name" value="RAD3-like_helicase_DEAD"/>
</dbReference>
<dbReference type="PANTHER" id="PTHR11472">
    <property type="entry name" value="DNA REPAIR DEAD HELICASE RAD3/XP-D SUBFAMILY MEMBER"/>
    <property type="match status" value="1"/>
</dbReference>
<dbReference type="EMBL" id="MZGV01000120">
    <property type="protein sequence ID" value="OPJ55027.1"/>
    <property type="molecule type" value="Genomic_DNA"/>
</dbReference>
<sequence length="790" mass="92672">MIELKEKNKTRIAVRELVEFIMRQGDINSQFVTSSSAVEGTRVHQRIQKMYKDMYLLEGIEYVSEVSLKLDYQYEDFTCTIEGRADGIVDYGNETFMIDEIKSTAQDLEAIDEEYNELHWAQAKCYGYIYGIQNEKETAEIQITYGELEGKGIKKLKKTYSVNELEKFFNGLVEKYYKWARFSMEWKETRNLSIKKMNFPFPQYRKGQREMAVYIYKTIIENKKIYIEAPTGIGKTISSLFPAVKAIGEEKAERIFYLTAKTTTKHIAEEAIYKMNEEKVRMKTITLTAKEKLCFKEEKACTPKQCEFAKGHFDRVNEAIWSIINEKDNLNRETIEEYAHKYRICPFEFSLDLSLWCECIICDYNYVFDPRASLKRFFETSGDYVFLIDEAHNLVDRARSMYSAELFKGKILKLKKSISDESKDLSRSLNNINKAMLKYKNMIEGSDSVVMEKLPEDLYRPLNKFIETAEKWLVINEASPNHEDILDAYFNINAFLRIWEIYDENYVTYIQKSNEDTIIKLFCINPSNFIRDIIKKGRAAALFSATMMPMTYYRTILGADEKDYTARLGSPYQKENLGLYIANTVSTRYKDRETSKARVIEYIRTIISCKNGNYIVFFPSYKYMKDIYDIFIEDMADIEVIMQDNMMNEKEREDFLQNFKDDSKKTMVAFAVLGGMFSEGIDLKGNRLIGAVIVGVGLPQICLERNIIKDFFQNKDSLGYEFSYMYPGMCKVLQAAGRVIRTAEDKGVVLLIDDRFTVKQYLRMFPEHWKHFQTINSRKDFEDKLRYFWG</sequence>
<comment type="caution">
    <text evidence="15">The sequence shown here is derived from an EMBL/GenBank/DDBJ whole genome shotgun (WGS) entry which is preliminary data.</text>
</comment>
<dbReference type="GO" id="GO:0006281">
    <property type="term" value="P:DNA repair"/>
    <property type="evidence" value="ECO:0007669"/>
    <property type="project" value="UniProtKB-KW"/>
</dbReference>
<evidence type="ECO:0000313" key="16">
    <source>
        <dbReference type="Proteomes" id="UP000190080"/>
    </source>
</evidence>
<comment type="similarity">
    <text evidence="13">Belongs to the helicase family. DinG subfamily.</text>
</comment>
<evidence type="ECO:0000256" key="12">
    <source>
        <dbReference type="ARBA" id="ARBA00023235"/>
    </source>
</evidence>
<evidence type="ECO:0000256" key="7">
    <source>
        <dbReference type="ARBA" id="ARBA00022840"/>
    </source>
</evidence>
<evidence type="ECO:0000256" key="1">
    <source>
        <dbReference type="ARBA" id="ARBA00022485"/>
    </source>
</evidence>
<dbReference type="InterPro" id="IPR011604">
    <property type="entry name" value="PDDEXK-like_dom_sf"/>
</dbReference>
<dbReference type="Gene3D" id="1.10.30.20">
    <property type="entry name" value="Bacterial XPD DNA helicase, FeS cluster domain"/>
    <property type="match status" value="1"/>
</dbReference>
<dbReference type="GO" id="GO:0016818">
    <property type="term" value="F:hydrolase activity, acting on acid anhydrides, in phosphorus-containing anhydrides"/>
    <property type="evidence" value="ECO:0007669"/>
    <property type="project" value="InterPro"/>
</dbReference>
<feature type="domain" description="Helicase ATP-binding" evidence="14">
    <location>
        <begin position="194"/>
        <end position="449"/>
    </location>
</feature>
<evidence type="ECO:0000256" key="6">
    <source>
        <dbReference type="ARBA" id="ARBA00022806"/>
    </source>
</evidence>
<dbReference type="GO" id="GO:0046872">
    <property type="term" value="F:metal ion binding"/>
    <property type="evidence" value="ECO:0007669"/>
    <property type="project" value="UniProtKB-KW"/>
</dbReference>
<keyword evidence="5" id="KW-0378">Hydrolase</keyword>
<dbReference type="SMART" id="SM00488">
    <property type="entry name" value="DEXDc2"/>
    <property type="match status" value="1"/>
</dbReference>
<keyword evidence="8" id="KW-0408">Iron</keyword>
<dbReference type="GO" id="GO:0005524">
    <property type="term" value="F:ATP binding"/>
    <property type="evidence" value="ECO:0007669"/>
    <property type="project" value="UniProtKB-KW"/>
</dbReference>
<keyword evidence="6 15" id="KW-0347">Helicase</keyword>